<sequence>MNNTTLRIRDMVCGRCVDTVRTELTRLGYAVTEVGLGSATIAGELTETQLDTIRRVLEEQGFSLLTDRRAMLVNQVKTLIEQTLNREDLGETKWRFSDLIQQAFSLDYDTISSLFSQAEGITLEKYIISKRLDKVKEKLVYTDLTLADIAYQTGYSSVAHLSNQFKQQIGLTPSYFRKVRQEKLELQQQHVATD</sequence>
<evidence type="ECO:0000256" key="3">
    <source>
        <dbReference type="ARBA" id="ARBA00023163"/>
    </source>
</evidence>
<gene>
    <name evidence="5" type="ORF">FAES_pFAES01111</name>
</gene>
<dbReference type="GO" id="GO:0043565">
    <property type="term" value="F:sequence-specific DNA binding"/>
    <property type="evidence" value="ECO:0007669"/>
    <property type="project" value="InterPro"/>
</dbReference>
<dbReference type="Gene3D" id="3.30.70.100">
    <property type="match status" value="1"/>
</dbReference>
<dbReference type="InterPro" id="IPR018060">
    <property type="entry name" value="HTH_AraC"/>
</dbReference>
<evidence type="ECO:0000256" key="2">
    <source>
        <dbReference type="ARBA" id="ARBA00023125"/>
    </source>
</evidence>
<feature type="domain" description="HTH araC/xylS-type" evidence="4">
    <location>
        <begin position="74"/>
        <end position="179"/>
    </location>
</feature>
<dbReference type="AlphaFoldDB" id="I0KHJ8"/>
<dbReference type="KEGG" id="fae:FAES_pFAES01111"/>
<dbReference type="HOGENOM" id="CLU_121830_0_0_10"/>
<geneLocation type="plasmid" evidence="5 6">
    <name>pFAES01</name>
</geneLocation>
<keyword evidence="6" id="KW-1185">Reference proteome</keyword>
<dbReference type="SMART" id="SM00342">
    <property type="entry name" value="HTH_ARAC"/>
    <property type="match status" value="1"/>
</dbReference>
<dbReference type="eggNOG" id="COG4977">
    <property type="taxonomic scope" value="Bacteria"/>
</dbReference>
<evidence type="ECO:0000313" key="6">
    <source>
        <dbReference type="Proteomes" id="UP000011058"/>
    </source>
</evidence>
<name>I0KHJ8_9BACT</name>
<keyword evidence="1" id="KW-0805">Transcription regulation</keyword>
<dbReference type="InterPro" id="IPR018062">
    <property type="entry name" value="HTH_AraC-typ_CS"/>
</dbReference>
<dbReference type="GO" id="GO:0003700">
    <property type="term" value="F:DNA-binding transcription factor activity"/>
    <property type="evidence" value="ECO:0007669"/>
    <property type="project" value="InterPro"/>
</dbReference>
<dbReference type="Gene3D" id="1.10.10.60">
    <property type="entry name" value="Homeodomain-like"/>
    <property type="match status" value="1"/>
</dbReference>
<evidence type="ECO:0000259" key="4">
    <source>
        <dbReference type="PROSITE" id="PS01124"/>
    </source>
</evidence>
<dbReference type="SUPFAM" id="SSF55008">
    <property type="entry name" value="HMA, heavy metal-associated domain"/>
    <property type="match status" value="1"/>
</dbReference>
<dbReference type="Proteomes" id="UP000011058">
    <property type="component" value="Plasmid pFAES01"/>
</dbReference>
<keyword evidence="5" id="KW-0614">Plasmid</keyword>
<dbReference type="RefSeq" id="WP_015056781.1">
    <property type="nucleotide sequence ID" value="NC_019012.1"/>
</dbReference>
<organism evidence="5 6">
    <name type="scientific">Fibrella aestuarina BUZ 2</name>
    <dbReference type="NCBI Taxonomy" id="1166018"/>
    <lineage>
        <taxon>Bacteria</taxon>
        <taxon>Pseudomonadati</taxon>
        <taxon>Bacteroidota</taxon>
        <taxon>Cytophagia</taxon>
        <taxon>Cytophagales</taxon>
        <taxon>Spirosomataceae</taxon>
        <taxon>Fibrella</taxon>
    </lineage>
</organism>
<evidence type="ECO:0000256" key="1">
    <source>
        <dbReference type="ARBA" id="ARBA00023015"/>
    </source>
</evidence>
<dbReference type="PANTHER" id="PTHR43280">
    <property type="entry name" value="ARAC-FAMILY TRANSCRIPTIONAL REGULATOR"/>
    <property type="match status" value="1"/>
</dbReference>
<dbReference type="PROSITE" id="PS01124">
    <property type="entry name" value="HTH_ARAC_FAMILY_2"/>
    <property type="match status" value="1"/>
</dbReference>
<dbReference type="InterPro" id="IPR036163">
    <property type="entry name" value="HMA_dom_sf"/>
</dbReference>
<dbReference type="PANTHER" id="PTHR43280:SF2">
    <property type="entry name" value="HTH-TYPE TRANSCRIPTIONAL REGULATOR EXSA"/>
    <property type="match status" value="1"/>
</dbReference>
<dbReference type="PROSITE" id="PS00041">
    <property type="entry name" value="HTH_ARAC_FAMILY_1"/>
    <property type="match status" value="1"/>
</dbReference>
<keyword evidence="2" id="KW-0238">DNA-binding</keyword>
<dbReference type="SUPFAM" id="SSF46689">
    <property type="entry name" value="Homeodomain-like"/>
    <property type="match status" value="1"/>
</dbReference>
<dbReference type="EMBL" id="HE796684">
    <property type="protein sequence ID" value="CCH03601.1"/>
    <property type="molecule type" value="Genomic_DNA"/>
</dbReference>
<dbReference type="PATRIC" id="fig|1166018.3.peg.5716"/>
<dbReference type="GO" id="GO:0046872">
    <property type="term" value="F:metal ion binding"/>
    <property type="evidence" value="ECO:0007669"/>
    <property type="project" value="InterPro"/>
</dbReference>
<reference evidence="5 6" key="1">
    <citation type="journal article" date="2012" name="J. Bacteriol.">
        <title>Genome Sequence of Fibrella aestuarina BUZ 2T, a Filamentous Marine Bacterium.</title>
        <authorList>
            <person name="Filippini M."/>
            <person name="Qi W."/>
            <person name="Blom J."/>
            <person name="Goesmann A."/>
            <person name="Smits T.H."/>
            <person name="Bagheri H.C."/>
        </authorList>
    </citation>
    <scope>NUCLEOTIDE SEQUENCE [LARGE SCALE GENOMIC DNA]</scope>
    <source>
        <strain evidence="6">BUZ 2T</strain>
        <plasmid evidence="5 6">pFAES01</plasmid>
    </source>
</reference>
<keyword evidence="3" id="KW-0804">Transcription</keyword>
<dbReference type="OrthoDB" id="952277at2"/>
<dbReference type="Pfam" id="PF12833">
    <property type="entry name" value="HTH_18"/>
    <property type="match status" value="1"/>
</dbReference>
<evidence type="ECO:0000313" key="5">
    <source>
        <dbReference type="EMBL" id="CCH03601.1"/>
    </source>
</evidence>
<proteinExistence type="predicted"/>
<dbReference type="InterPro" id="IPR009057">
    <property type="entry name" value="Homeodomain-like_sf"/>
</dbReference>
<accession>I0KHJ8</accession>
<protein>
    <submittedName>
        <fullName evidence="5">Transcriptional regulator, AraC family</fullName>
    </submittedName>
</protein>